<comment type="catalytic activity">
    <reaction evidence="1 11">
        <text>AMP + diphosphate = 5-phospho-alpha-D-ribose 1-diphosphate + adenine</text>
        <dbReference type="Rhea" id="RHEA:16609"/>
        <dbReference type="ChEBI" id="CHEBI:16708"/>
        <dbReference type="ChEBI" id="CHEBI:33019"/>
        <dbReference type="ChEBI" id="CHEBI:58017"/>
        <dbReference type="ChEBI" id="CHEBI:456215"/>
        <dbReference type="EC" id="2.4.2.7"/>
    </reaction>
</comment>
<dbReference type="EC" id="2.4.2.7" evidence="6 11"/>
<evidence type="ECO:0000256" key="7">
    <source>
        <dbReference type="ARBA" id="ARBA00022490"/>
    </source>
</evidence>
<evidence type="ECO:0000313" key="13">
    <source>
        <dbReference type="EMBL" id="MDQ0274336.1"/>
    </source>
</evidence>
<organism evidence="13 14">
    <name type="scientific">Peptoniphilus koenoeneniae</name>
    <dbReference type="NCBI Taxonomy" id="507751"/>
    <lineage>
        <taxon>Bacteria</taxon>
        <taxon>Bacillati</taxon>
        <taxon>Bacillota</taxon>
        <taxon>Tissierellia</taxon>
        <taxon>Tissierellales</taxon>
        <taxon>Peptoniphilaceae</taxon>
        <taxon>Peptoniphilus</taxon>
    </lineage>
</organism>
<gene>
    <name evidence="11" type="primary">apt</name>
    <name evidence="13" type="ORF">J2S72_000344</name>
</gene>
<dbReference type="GO" id="GO:0003999">
    <property type="term" value="F:adenine phosphoribosyltransferase activity"/>
    <property type="evidence" value="ECO:0007669"/>
    <property type="project" value="UniProtKB-EC"/>
</dbReference>
<keyword evidence="8 11" id="KW-0328">Glycosyltransferase</keyword>
<evidence type="ECO:0000259" key="12">
    <source>
        <dbReference type="Pfam" id="PF00156"/>
    </source>
</evidence>
<dbReference type="SUPFAM" id="SSF53271">
    <property type="entry name" value="PRTase-like"/>
    <property type="match status" value="1"/>
</dbReference>
<dbReference type="Proteomes" id="UP001236559">
    <property type="component" value="Unassembled WGS sequence"/>
</dbReference>
<comment type="pathway">
    <text evidence="4 11">Purine metabolism; AMP biosynthesis via salvage pathway; AMP from adenine: step 1/1.</text>
</comment>
<dbReference type="NCBIfam" id="TIGR01090">
    <property type="entry name" value="apt"/>
    <property type="match status" value="1"/>
</dbReference>
<accession>A0ABU0ASV8</accession>
<dbReference type="NCBIfam" id="NF002633">
    <property type="entry name" value="PRK02304.1-2"/>
    <property type="match status" value="1"/>
</dbReference>
<dbReference type="CDD" id="cd06223">
    <property type="entry name" value="PRTases_typeI"/>
    <property type="match status" value="1"/>
</dbReference>
<sequence>MDLSNKICAIKDYPKEGIIFRDITTLLMDRDAFKASIDQLSEKLKDKKVDKIVGIEARGFIFGTAVAYKIGAGFVPVRKPGKLPREKVSAEYELEYGKDKVEMHLDSIKKGENVVIIDDLLATGGTSKATAQMVEKLGGKIQCLLFLVELISEGLNGRENLKDYTVESLIKY</sequence>
<evidence type="ECO:0000256" key="4">
    <source>
        <dbReference type="ARBA" id="ARBA00004659"/>
    </source>
</evidence>
<evidence type="ECO:0000256" key="3">
    <source>
        <dbReference type="ARBA" id="ARBA00004496"/>
    </source>
</evidence>
<evidence type="ECO:0000256" key="10">
    <source>
        <dbReference type="ARBA" id="ARBA00022726"/>
    </source>
</evidence>
<evidence type="ECO:0000256" key="1">
    <source>
        <dbReference type="ARBA" id="ARBA00000868"/>
    </source>
</evidence>
<comment type="subcellular location">
    <subcellularLocation>
        <location evidence="3 11">Cytoplasm</location>
    </subcellularLocation>
</comment>
<dbReference type="PANTHER" id="PTHR32315">
    <property type="entry name" value="ADENINE PHOSPHORIBOSYLTRANSFERASE"/>
    <property type="match status" value="1"/>
</dbReference>
<keyword evidence="7 11" id="KW-0963">Cytoplasm</keyword>
<comment type="similarity">
    <text evidence="5 11">Belongs to the purine/pyrimidine phosphoribosyltransferase family.</text>
</comment>
<evidence type="ECO:0000256" key="5">
    <source>
        <dbReference type="ARBA" id="ARBA00008391"/>
    </source>
</evidence>
<protein>
    <recommendedName>
        <fullName evidence="6 11">Adenine phosphoribosyltransferase</fullName>
        <shortName evidence="11">APRT</shortName>
        <ecNumber evidence="6 11">2.4.2.7</ecNumber>
    </recommendedName>
</protein>
<dbReference type="InterPro" id="IPR050054">
    <property type="entry name" value="UPRTase/APRTase"/>
</dbReference>
<dbReference type="RefSeq" id="WP_307494875.1">
    <property type="nucleotide sequence ID" value="NZ_JAUSTN010000002.1"/>
</dbReference>
<dbReference type="PANTHER" id="PTHR32315:SF3">
    <property type="entry name" value="ADENINE PHOSPHORIBOSYLTRANSFERASE"/>
    <property type="match status" value="1"/>
</dbReference>
<dbReference type="Gene3D" id="3.40.50.2020">
    <property type="match status" value="1"/>
</dbReference>
<proteinExistence type="inferred from homology"/>
<evidence type="ECO:0000256" key="6">
    <source>
        <dbReference type="ARBA" id="ARBA00011893"/>
    </source>
</evidence>
<evidence type="ECO:0000256" key="2">
    <source>
        <dbReference type="ARBA" id="ARBA00003968"/>
    </source>
</evidence>
<dbReference type="InterPro" id="IPR029057">
    <property type="entry name" value="PRTase-like"/>
</dbReference>
<dbReference type="HAMAP" id="MF_00004">
    <property type="entry name" value="Aden_phosphoribosyltr"/>
    <property type="match status" value="1"/>
</dbReference>
<keyword evidence="10 11" id="KW-0660">Purine salvage</keyword>
<feature type="domain" description="Phosphoribosyltransferase" evidence="12">
    <location>
        <begin position="32"/>
        <end position="143"/>
    </location>
</feature>
<dbReference type="NCBIfam" id="NF002634">
    <property type="entry name" value="PRK02304.1-3"/>
    <property type="match status" value="1"/>
</dbReference>
<reference evidence="13 14" key="1">
    <citation type="submission" date="2023-07" db="EMBL/GenBank/DDBJ databases">
        <title>Genomic Encyclopedia of Type Strains, Phase IV (KMG-IV): sequencing the most valuable type-strain genomes for metagenomic binning, comparative biology and taxonomic classification.</title>
        <authorList>
            <person name="Goeker M."/>
        </authorList>
    </citation>
    <scope>NUCLEOTIDE SEQUENCE [LARGE SCALE GENOMIC DNA]</scope>
    <source>
        <strain evidence="13 14">DSM 22616</strain>
    </source>
</reference>
<dbReference type="InterPro" id="IPR005764">
    <property type="entry name" value="Ade_phspho_trans"/>
</dbReference>
<comment type="caution">
    <text evidence="13">The sequence shown here is derived from an EMBL/GenBank/DDBJ whole genome shotgun (WGS) entry which is preliminary data.</text>
</comment>
<dbReference type="InterPro" id="IPR000836">
    <property type="entry name" value="PRTase_dom"/>
</dbReference>
<evidence type="ECO:0000256" key="8">
    <source>
        <dbReference type="ARBA" id="ARBA00022676"/>
    </source>
</evidence>
<evidence type="ECO:0000256" key="9">
    <source>
        <dbReference type="ARBA" id="ARBA00022679"/>
    </source>
</evidence>
<keyword evidence="9 11" id="KW-0808">Transferase</keyword>
<dbReference type="Pfam" id="PF00156">
    <property type="entry name" value="Pribosyltran"/>
    <property type="match status" value="1"/>
</dbReference>
<name>A0ABU0ASV8_9FIRM</name>
<evidence type="ECO:0000313" key="14">
    <source>
        <dbReference type="Proteomes" id="UP001236559"/>
    </source>
</evidence>
<comment type="function">
    <text evidence="2 11">Catalyzes a salvage reaction resulting in the formation of AMP, that is energically less costly than de novo synthesis.</text>
</comment>
<keyword evidence="14" id="KW-1185">Reference proteome</keyword>
<evidence type="ECO:0000256" key="11">
    <source>
        <dbReference type="HAMAP-Rule" id="MF_00004"/>
    </source>
</evidence>
<dbReference type="EMBL" id="JAUSTN010000002">
    <property type="protein sequence ID" value="MDQ0274336.1"/>
    <property type="molecule type" value="Genomic_DNA"/>
</dbReference>
<comment type="subunit">
    <text evidence="11">Homodimer.</text>
</comment>
<dbReference type="NCBIfam" id="NF002636">
    <property type="entry name" value="PRK02304.1-5"/>
    <property type="match status" value="1"/>
</dbReference>